<dbReference type="OrthoDB" id="434647at2759"/>
<dbReference type="SMART" id="SM00451">
    <property type="entry name" value="ZnF_U1"/>
    <property type="match status" value="2"/>
</dbReference>
<evidence type="ECO:0000256" key="1">
    <source>
        <dbReference type="SAM" id="MobiDB-lite"/>
    </source>
</evidence>
<evidence type="ECO:0000313" key="3">
    <source>
        <dbReference type="EMBL" id="KAG0486309.1"/>
    </source>
</evidence>
<dbReference type="Gene3D" id="3.30.160.60">
    <property type="entry name" value="Classic Zinc Finger"/>
    <property type="match status" value="2"/>
</dbReference>
<feature type="region of interest" description="Disordered" evidence="1">
    <location>
        <begin position="361"/>
        <end position="386"/>
    </location>
</feature>
<dbReference type="GO" id="GO:0003676">
    <property type="term" value="F:nucleic acid binding"/>
    <property type="evidence" value="ECO:0007669"/>
    <property type="project" value="InterPro"/>
</dbReference>
<sequence>MDYSSVAEPQQQQFQQLQSDQRQPDEPSQAQAYEAYSAYEQHYDAYAYQRQPYYSHDYPSSSTVAAYGGYYAAPQPDSASFRVDGTHVHRSGLHGVGYSTVPEQSRLSYQVPRGINPGAAALTQLSHLAGSIDASERTMVGMNERSWDGNGEGMMPTLAQQHYSYPIMIHLRAPIRPGVRGVLPCIRGSRRGGVAYRDRGLSRSHMGQLPYARNVGPSPYRGRLRGHMNRGHGRGFHHSAPETERHQTTVSTTSVPPIPAAAEEVRGPLSAPKPQERPLLVAWCDLCRVDCNTKEILEQHKNGKRHKRTLQRVQELQAQQMTIVGLQLSSSPTNSIYLPEVHKDTVAADGVEAGDLIKKDAIPPEQEPPMDEPCKGSVAPENTSTNQDLGTIGDALQGETMQMQSVGKKRRMHGNNDRWRGAKRKMDRVGRGGKHVNGFDRPKAQPFGRSKERLRDRPRVCTVCSVTCDTLAVFECHLSGKKHLSRIKRFEGQGSVYGPISVYIPPNQPMPNPIKGPEPVFYGMQTNAALQRNEENHVVAVEDKEKVPGPEVNLKVNQGSETGEAANAEVAVAVTAEDVALPSGGDSTAGILHGSDGDAGELACMEAGSQLNQSF</sequence>
<dbReference type="InterPro" id="IPR013087">
    <property type="entry name" value="Znf_C2H2_type"/>
</dbReference>
<organism evidence="3 4">
    <name type="scientific">Vanilla planifolia</name>
    <name type="common">Vanilla</name>
    <dbReference type="NCBI Taxonomy" id="51239"/>
    <lineage>
        <taxon>Eukaryota</taxon>
        <taxon>Viridiplantae</taxon>
        <taxon>Streptophyta</taxon>
        <taxon>Embryophyta</taxon>
        <taxon>Tracheophyta</taxon>
        <taxon>Spermatophyta</taxon>
        <taxon>Magnoliopsida</taxon>
        <taxon>Liliopsida</taxon>
        <taxon>Asparagales</taxon>
        <taxon>Orchidaceae</taxon>
        <taxon>Vanilloideae</taxon>
        <taxon>Vanilleae</taxon>
        <taxon>Vanilla</taxon>
    </lineage>
</organism>
<dbReference type="InterPro" id="IPR036236">
    <property type="entry name" value="Znf_C2H2_sf"/>
</dbReference>
<name>A0A835V3Q7_VANPL</name>
<proteinExistence type="predicted"/>
<feature type="region of interest" description="Disordered" evidence="1">
    <location>
        <begin position="227"/>
        <end position="254"/>
    </location>
</feature>
<protein>
    <recommendedName>
        <fullName evidence="2">U1-type domain-containing protein</fullName>
    </recommendedName>
</protein>
<dbReference type="InterPro" id="IPR003604">
    <property type="entry name" value="Matrin/U1-like-C_Znf_C2H2"/>
</dbReference>
<reference evidence="3 4" key="1">
    <citation type="journal article" date="2020" name="Nat. Food">
        <title>A phased Vanilla planifolia genome enables genetic improvement of flavour and production.</title>
        <authorList>
            <person name="Hasing T."/>
            <person name="Tang H."/>
            <person name="Brym M."/>
            <person name="Khazi F."/>
            <person name="Huang T."/>
            <person name="Chambers A.H."/>
        </authorList>
    </citation>
    <scope>NUCLEOTIDE SEQUENCE [LARGE SCALE GENOMIC DNA]</scope>
    <source>
        <tissue evidence="3">Leaf</tissue>
    </source>
</reference>
<feature type="compositionally biased region" description="Basic and acidic residues" evidence="1">
    <location>
        <begin position="437"/>
        <end position="451"/>
    </location>
</feature>
<dbReference type="SUPFAM" id="SSF57667">
    <property type="entry name" value="beta-beta-alpha zinc fingers"/>
    <property type="match status" value="2"/>
</dbReference>
<feature type="compositionally biased region" description="Low complexity" evidence="1">
    <location>
        <begin position="10"/>
        <end position="21"/>
    </location>
</feature>
<feature type="domain" description="U1-type" evidence="2">
    <location>
        <begin position="456"/>
        <end position="490"/>
    </location>
</feature>
<dbReference type="PANTHER" id="PTHR47487:SF12">
    <property type="entry name" value="GLUTENIN, HIGH MOLECULAR WEIGHT SUBUNIT DX5-LIKE"/>
    <property type="match status" value="1"/>
</dbReference>
<dbReference type="Proteomes" id="UP000639772">
    <property type="component" value="Unassembled WGS sequence"/>
</dbReference>
<dbReference type="GO" id="GO:0008270">
    <property type="term" value="F:zinc ion binding"/>
    <property type="evidence" value="ECO:0007669"/>
    <property type="project" value="InterPro"/>
</dbReference>
<dbReference type="PANTHER" id="PTHR47487">
    <property type="entry name" value="OS06G0651300 PROTEIN-RELATED"/>
    <property type="match status" value="1"/>
</dbReference>
<feature type="compositionally biased region" description="Basic residues" evidence="1">
    <location>
        <begin position="425"/>
        <end position="434"/>
    </location>
</feature>
<dbReference type="Pfam" id="PF12874">
    <property type="entry name" value="zf-met"/>
    <property type="match status" value="2"/>
</dbReference>
<comment type="caution">
    <text evidence="3">The sequence shown here is derived from an EMBL/GenBank/DDBJ whole genome shotgun (WGS) entry which is preliminary data.</text>
</comment>
<feature type="domain" description="U1-type" evidence="2">
    <location>
        <begin position="283"/>
        <end position="313"/>
    </location>
</feature>
<evidence type="ECO:0000313" key="4">
    <source>
        <dbReference type="Proteomes" id="UP000639772"/>
    </source>
</evidence>
<dbReference type="AlphaFoldDB" id="A0A835V3Q7"/>
<feature type="region of interest" description="Disordered" evidence="1">
    <location>
        <begin position="1"/>
        <end position="30"/>
    </location>
</feature>
<evidence type="ECO:0000259" key="2">
    <source>
        <dbReference type="SMART" id="SM00451"/>
    </source>
</evidence>
<feature type="region of interest" description="Disordered" evidence="1">
    <location>
        <begin position="425"/>
        <end position="451"/>
    </location>
</feature>
<accession>A0A835V3Q7</accession>
<dbReference type="EMBL" id="JADCNM010000004">
    <property type="protein sequence ID" value="KAG0486309.1"/>
    <property type="molecule type" value="Genomic_DNA"/>
</dbReference>
<gene>
    <name evidence="3" type="ORF">HPP92_008404</name>
</gene>
<feature type="compositionally biased region" description="Basic residues" evidence="1">
    <location>
        <begin position="227"/>
        <end position="237"/>
    </location>
</feature>